<protein>
    <submittedName>
        <fullName evidence="1">5880_t:CDS:1</fullName>
    </submittedName>
</protein>
<proteinExistence type="predicted"/>
<organism evidence="1 2">
    <name type="scientific">Dentiscutata heterogama</name>
    <dbReference type="NCBI Taxonomy" id="1316150"/>
    <lineage>
        <taxon>Eukaryota</taxon>
        <taxon>Fungi</taxon>
        <taxon>Fungi incertae sedis</taxon>
        <taxon>Mucoromycota</taxon>
        <taxon>Glomeromycotina</taxon>
        <taxon>Glomeromycetes</taxon>
        <taxon>Diversisporales</taxon>
        <taxon>Gigasporaceae</taxon>
        <taxon>Dentiscutata</taxon>
    </lineage>
</organism>
<evidence type="ECO:0000313" key="2">
    <source>
        <dbReference type="Proteomes" id="UP000789702"/>
    </source>
</evidence>
<feature type="non-terminal residue" evidence="1">
    <location>
        <position position="1"/>
    </location>
</feature>
<keyword evidence="2" id="KW-1185">Reference proteome</keyword>
<accession>A0ACA9LL61</accession>
<gene>
    <name evidence="1" type="ORF">DHETER_LOCUS4432</name>
</gene>
<comment type="caution">
    <text evidence="1">The sequence shown here is derived from an EMBL/GenBank/DDBJ whole genome shotgun (WGS) entry which is preliminary data.</text>
</comment>
<dbReference type="EMBL" id="CAJVPU010004410">
    <property type="protein sequence ID" value="CAG8532551.1"/>
    <property type="molecule type" value="Genomic_DNA"/>
</dbReference>
<name>A0ACA9LL61_9GLOM</name>
<feature type="non-terminal residue" evidence="1">
    <location>
        <position position="222"/>
    </location>
</feature>
<evidence type="ECO:0000313" key="1">
    <source>
        <dbReference type="EMBL" id="CAG8532551.1"/>
    </source>
</evidence>
<dbReference type="Proteomes" id="UP000789702">
    <property type="component" value="Unassembled WGS sequence"/>
</dbReference>
<sequence length="222" mass="25340">MSNEINKELTNYFLIILDELCIEKSQETNTIDKLIHQQSQIGHMKKCLVCQTSNIDNKKQVCPKCQNKLPTIAEIIDEQPKTINAAEKLSIISPYIFKQQSVLEGYSESEANGPRTRPSFTAESRRFWVQIRKAQFVNPNADNRIFQNLGGELILSEQMIRFSEIVSMKRNEFIKATLIKKTPLGIWRPIPITCDKAELQKSEGSLKKSEILSIITSLILSL</sequence>
<reference evidence="1" key="1">
    <citation type="submission" date="2021-06" db="EMBL/GenBank/DDBJ databases">
        <authorList>
            <person name="Kallberg Y."/>
            <person name="Tangrot J."/>
            <person name="Rosling A."/>
        </authorList>
    </citation>
    <scope>NUCLEOTIDE SEQUENCE</scope>
    <source>
        <strain evidence="1">IL203A</strain>
    </source>
</reference>